<protein>
    <submittedName>
        <fullName evidence="1">Uncharacterized protein</fullName>
    </submittedName>
</protein>
<dbReference type="PATRIC" id="fig|1225564.3.peg.4687"/>
<organism evidence="1 2">
    <name type="scientific">Microvirga vignae</name>
    <dbReference type="NCBI Taxonomy" id="1225564"/>
    <lineage>
        <taxon>Bacteria</taxon>
        <taxon>Pseudomonadati</taxon>
        <taxon>Pseudomonadota</taxon>
        <taxon>Alphaproteobacteria</taxon>
        <taxon>Hyphomicrobiales</taxon>
        <taxon>Methylobacteriaceae</taxon>
        <taxon>Microvirga</taxon>
    </lineage>
</organism>
<sequence>MQGVLFAAATLWPHLFSNTIREAARFPDFIKIEGATVERWNNLHLGHLCVFEHARADVIITYLSHSQVRFTRIFSTTC</sequence>
<comment type="caution">
    <text evidence="1">The sequence shown here is derived from an EMBL/GenBank/DDBJ whole genome shotgun (WGS) entry which is preliminary data.</text>
</comment>
<dbReference type="EMBL" id="LCYG01000044">
    <property type="protein sequence ID" value="KLK91843.1"/>
    <property type="molecule type" value="Genomic_DNA"/>
</dbReference>
<gene>
    <name evidence="1" type="ORF">AA309_17785</name>
</gene>
<accession>A0A0H1R9K5</accession>
<dbReference type="AlphaFoldDB" id="A0A0H1R9K5"/>
<dbReference type="STRING" id="1225564.AA309_17785"/>
<evidence type="ECO:0000313" key="1">
    <source>
        <dbReference type="EMBL" id="KLK91843.1"/>
    </source>
</evidence>
<dbReference type="Proteomes" id="UP000035489">
    <property type="component" value="Unassembled WGS sequence"/>
</dbReference>
<reference evidence="1 2" key="1">
    <citation type="submission" date="2015-05" db="EMBL/GenBank/DDBJ databases">
        <title>Draft genome sequence of Microvirga vignae strain BR3299, a novel nitrogen fixing bacteria isolated from Brazil semi-aired region.</title>
        <authorList>
            <person name="Zilli J.E."/>
            <person name="Passos S.R."/>
            <person name="Leite J."/>
            <person name="Baldani J.I."/>
            <person name="Xavier G.R."/>
            <person name="Rumjaneck N.G."/>
            <person name="Simoes-Araujo J.L."/>
        </authorList>
    </citation>
    <scope>NUCLEOTIDE SEQUENCE [LARGE SCALE GENOMIC DNA]</scope>
    <source>
        <strain evidence="1 2">BR3299</strain>
    </source>
</reference>
<evidence type="ECO:0000313" key="2">
    <source>
        <dbReference type="Proteomes" id="UP000035489"/>
    </source>
</evidence>
<keyword evidence="2" id="KW-1185">Reference proteome</keyword>
<name>A0A0H1R9K5_9HYPH</name>
<proteinExistence type="predicted"/>